<dbReference type="RefSeq" id="WP_369192292.1">
    <property type="nucleotide sequence ID" value="NZ_CP163431.1"/>
</dbReference>
<name>A0AB39MNA5_9ACTN</name>
<evidence type="ECO:0000313" key="1">
    <source>
        <dbReference type="EMBL" id="XDQ07514.1"/>
    </source>
</evidence>
<protein>
    <submittedName>
        <fullName evidence="1">Uncharacterized protein</fullName>
    </submittedName>
</protein>
<gene>
    <name evidence="1" type="ORF">AB5J58_48330</name>
</gene>
<dbReference type="EMBL" id="CP163431">
    <property type="protein sequence ID" value="XDQ07514.1"/>
    <property type="molecule type" value="Genomic_DNA"/>
</dbReference>
<proteinExistence type="predicted"/>
<accession>A0AB39MNA5</accession>
<reference evidence="1" key="1">
    <citation type="submission" date="2024-07" db="EMBL/GenBank/DDBJ databases">
        <authorList>
            <person name="Yu S.T."/>
        </authorList>
    </citation>
    <scope>NUCLEOTIDE SEQUENCE</scope>
    <source>
        <strain evidence="1">R08</strain>
    </source>
</reference>
<sequence length="91" mass="9704">MDELPPALPAEHGGAAIRPLAERGYTLAEVARHTEAVAEYTRALAFLDQYADRITPNIAGFARVGAETAIGLAHAPAHETTVLVTAINEWL</sequence>
<organism evidence="1">
    <name type="scientific">Streptomyces sp. R08</name>
    <dbReference type="NCBI Taxonomy" id="3238624"/>
    <lineage>
        <taxon>Bacteria</taxon>
        <taxon>Bacillati</taxon>
        <taxon>Actinomycetota</taxon>
        <taxon>Actinomycetes</taxon>
        <taxon>Kitasatosporales</taxon>
        <taxon>Streptomycetaceae</taxon>
        <taxon>Streptomyces</taxon>
    </lineage>
</organism>
<dbReference type="AlphaFoldDB" id="A0AB39MNA5"/>